<organism evidence="2">
    <name type="scientific">Alexandrium catenella</name>
    <name type="common">Red tide dinoflagellate</name>
    <name type="synonym">Gonyaulax catenella</name>
    <dbReference type="NCBI Taxonomy" id="2925"/>
    <lineage>
        <taxon>Eukaryota</taxon>
        <taxon>Sar</taxon>
        <taxon>Alveolata</taxon>
        <taxon>Dinophyceae</taxon>
        <taxon>Gonyaulacales</taxon>
        <taxon>Pyrocystaceae</taxon>
        <taxon>Alexandrium</taxon>
    </lineage>
</organism>
<feature type="signal peptide" evidence="1">
    <location>
        <begin position="1"/>
        <end position="23"/>
    </location>
</feature>
<evidence type="ECO:0000256" key="1">
    <source>
        <dbReference type="SAM" id="SignalP"/>
    </source>
</evidence>
<gene>
    <name evidence="2" type="ORF">ACAT0790_LOCUS10236</name>
</gene>
<sequence length="731" mass="79217">MASTCRIMPAALTIALWIPAVLALSSAGSEEGRTRSVAAVQKVIGMLTDMEATAKQEKKAEEVAYAKFSQWCRDETASLKKDISKNTEEIDRITAGIGKLESDVTGLHASIAALNNKIAKDSANREAETAQRAKDHDDFVAESKDYAESVDALDRAITVLQKQNYDRTGAQEALLQVSQREGLPTQARSLISSFLGMMGDSASSKAVQDFVSYAAPEANAYEFQSGSIVELLKKLKDEFRTKLGECQKEEMNSKHAYDMIVQDLTDSVENGNKEAAEKTLTKQRKAEQAALDKKQLAATTVVKAENEKTLAAATTECTEKQLSYAEKQKLREEEIEAIGKAIEILSSPEVLGNAEQYLSMAQAKSGGTALVQMGDHQASASEGIHRRIREFLTAEAARLHSKHLELLAQKVAADPFAKVKKMISAMLDRLLEEAHGDADHEGFCDKELGKSKITRNKLSEDIDGLSAAVEEGEATIASLAASTAQLSKEVADLTKAMADATAMRGEESTQNKATVKDAKAAQAAVQAAMAVLKDFYSKAMTATAFVQAAPAREWGLKMGVKMGSEEWNSLANPGFKGAVDTGHKEAMQTFGNAEQGQQDDNEYGVLALLEVIASDFANLEADTQATEVESQKAYNDFMAESKKNKAVKERTVEMNSSDKAAAEAKLQEDTADMKSTQDKLLAAERYHKNLVPQCIDQGMTFEERTKAREAEVASLKQALQLLSSEDIATSA</sequence>
<keyword evidence="1" id="KW-0732">Signal</keyword>
<accession>A0A7S1PWY1</accession>
<dbReference type="EMBL" id="HBGE01017185">
    <property type="protein sequence ID" value="CAD9106743.1"/>
    <property type="molecule type" value="Transcribed_RNA"/>
</dbReference>
<evidence type="ECO:0000313" key="2">
    <source>
        <dbReference type="EMBL" id="CAD9106743.1"/>
    </source>
</evidence>
<feature type="chain" id="PRO_5031024696" evidence="1">
    <location>
        <begin position="24"/>
        <end position="731"/>
    </location>
</feature>
<name>A0A7S1PWY1_ALECA</name>
<dbReference type="AlphaFoldDB" id="A0A7S1PWY1"/>
<protein>
    <submittedName>
        <fullName evidence="2">Uncharacterized protein</fullName>
    </submittedName>
</protein>
<proteinExistence type="predicted"/>
<reference evidence="2" key="1">
    <citation type="submission" date="2021-01" db="EMBL/GenBank/DDBJ databases">
        <authorList>
            <person name="Corre E."/>
            <person name="Pelletier E."/>
            <person name="Niang G."/>
            <person name="Scheremetjew M."/>
            <person name="Finn R."/>
            <person name="Kale V."/>
            <person name="Holt S."/>
            <person name="Cochrane G."/>
            <person name="Meng A."/>
            <person name="Brown T."/>
            <person name="Cohen L."/>
        </authorList>
    </citation>
    <scope>NUCLEOTIDE SEQUENCE</scope>
    <source>
        <strain evidence="2">OF101</strain>
    </source>
</reference>